<dbReference type="InterPro" id="IPR041698">
    <property type="entry name" value="Methyltransf_25"/>
</dbReference>
<evidence type="ECO:0000256" key="1">
    <source>
        <dbReference type="ARBA" id="ARBA00022603"/>
    </source>
</evidence>
<keyword evidence="3" id="KW-0949">S-adenosyl-L-methionine</keyword>
<dbReference type="Proteomes" id="UP000579605">
    <property type="component" value="Unassembled WGS sequence"/>
</dbReference>
<keyword evidence="1 5" id="KW-0489">Methyltransferase</keyword>
<sequence>MKQRVLQAIHRFNRAHPWEHNAHYHPWIMRRLPRQFGAALDVGCGSGDLARLLATRAEVVDGFDADPQIIAVARERTCPSARVSFLVGDALTDIPPGSYDDVITCVAAVHHLPFTDAIDLFRRRLAPGGTLVIVGLYDECTFGDYLFGAASVPLNLAMGWLKNTPRRAPRPASVAARSRPAEMTFSEIASDARTALPGVRLRRRLFWRYTLVWHQPLLDP</sequence>
<evidence type="ECO:0000259" key="4">
    <source>
        <dbReference type="Pfam" id="PF13649"/>
    </source>
</evidence>
<evidence type="ECO:0000313" key="6">
    <source>
        <dbReference type="Proteomes" id="UP000579605"/>
    </source>
</evidence>
<dbReference type="Pfam" id="PF13649">
    <property type="entry name" value="Methyltransf_25"/>
    <property type="match status" value="1"/>
</dbReference>
<dbReference type="CDD" id="cd02440">
    <property type="entry name" value="AdoMet_MTases"/>
    <property type="match status" value="1"/>
</dbReference>
<keyword evidence="6" id="KW-1185">Reference proteome</keyword>
<gene>
    <name evidence="5" type="ORF">F4554_003020</name>
</gene>
<comment type="caution">
    <text evidence="5">The sequence shown here is derived from an EMBL/GenBank/DDBJ whole genome shotgun (WGS) entry which is preliminary data.</text>
</comment>
<protein>
    <submittedName>
        <fullName evidence="5">SAM-dependent methyltransferase</fullName>
    </submittedName>
</protein>
<feature type="domain" description="Methyltransferase" evidence="4">
    <location>
        <begin position="40"/>
        <end position="129"/>
    </location>
</feature>
<dbReference type="SUPFAM" id="SSF53335">
    <property type="entry name" value="S-adenosyl-L-methionine-dependent methyltransferases"/>
    <property type="match status" value="1"/>
</dbReference>
<dbReference type="InterPro" id="IPR029063">
    <property type="entry name" value="SAM-dependent_MTases_sf"/>
</dbReference>
<evidence type="ECO:0000256" key="3">
    <source>
        <dbReference type="ARBA" id="ARBA00022691"/>
    </source>
</evidence>
<dbReference type="PANTHER" id="PTHR43464:SF19">
    <property type="entry name" value="UBIQUINONE BIOSYNTHESIS O-METHYLTRANSFERASE, MITOCHONDRIAL"/>
    <property type="match status" value="1"/>
</dbReference>
<dbReference type="EMBL" id="JACBZH010000001">
    <property type="protein sequence ID" value="NYH90382.1"/>
    <property type="molecule type" value="Genomic_DNA"/>
</dbReference>
<proteinExistence type="predicted"/>
<evidence type="ECO:0000313" key="5">
    <source>
        <dbReference type="EMBL" id="NYH90382.1"/>
    </source>
</evidence>
<dbReference type="Gene3D" id="3.40.50.150">
    <property type="entry name" value="Vaccinia Virus protein VP39"/>
    <property type="match status" value="1"/>
</dbReference>
<name>A0A852ZFA0_9ACTN</name>
<dbReference type="PANTHER" id="PTHR43464">
    <property type="entry name" value="METHYLTRANSFERASE"/>
    <property type="match status" value="1"/>
</dbReference>
<dbReference type="GO" id="GO:0032259">
    <property type="term" value="P:methylation"/>
    <property type="evidence" value="ECO:0007669"/>
    <property type="project" value="UniProtKB-KW"/>
</dbReference>
<reference evidence="5 6" key="1">
    <citation type="submission" date="2020-07" db="EMBL/GenBank/DDBJ databases">
        <title>Sequencing the genomes of 1000 actinobacteria strains.</title>
        <authorList>
            <person name="Klenk H.-P."/>
        </authorList>
    </citation>
    <scope>NUCLEOTIDE SEQUENCE [LARGE SCALE GENOMIC DNA]</scope>
    <source>
        <strain evidence="5 6">DSM 18448</strain>
    </source>
</reference>
<organism evidence="5 6">
    <name type="scientific">Actinopolymorpha rutila</name>
    <dbReference type="NCBI Taxonomy" id="446787"/>
    <lineage>
        <taxon>Bacteria</taxon>
        <taxon>Bacillati</taxon>
        <taxon>Actinomycetota</taxon>
        <taxon>Actinomycetes</taxon>
        <taxon>Propionibacteriales</taxon>
        <taxon>Actinopolymorphaceae</taxon>
        <taxon>Actinopolymorpha</taxon>
    </lineage>
</organism>
<dbReference type="RefSeq" id="WP_179787938.1">
    <property type="nucleotide sequence ID" value="NZ_BAAARR010000016.1"/>
</dbReference>
<evidence type="ECO:0000256" key="2">
    <source>
        <dbReference type="ARBA" id="ARBA00022679"/>
    </source>
</evidence>
<accession>A0A852ZFA0</accession>
<dbReference type="AlphaFoldDB" id="A0A852ZFA0"/>
<keyword evidence="2 5" id="KW-0808">Transferase</keyword>
<dbReference type="GO" id="GO:0008168">
    <property type="term" value="F:methyltransferase activity"/>
    <property type="evidence" value="ECO:0007669"/>
    <property type="project" value="UniProtKB-KW"/>
</dbReference>